<keyword evidence="2" id="KW-0560">Oxidoreductase</keyword>
<dbReference type="KEGG" id="snan:I6N98_01430"/>
<sequence>MNKFKGLTAVVTGAASGIGRAIATKAAGEGMNLGLVDMDLPALESFAGELEQQGVSVFFQRVDVTDAQAMQGFANSCFERFNTVGLLFNNAGILRVGGAWEQSAEDWQTMLSVNVMGVVNGVNAFLPRILEAGNNAHIVNTGSVGSLVAAPNMGQYTTCKMAVRGLTECLYLELKMQRMPVNVSLLCPGPVSTNIANALIGSFLGDDPDPERLAEVKAATEAADPNFISPQACADTVFDAIREEKFWIFTHPLSGHLHKLMQAIVNGENPEYSEVKFD</sequence>
<dbReference type="InterPro" id="IPR036291">
    <property type="entry name" value="NAD(P)-bd_dom_sf"/>
</dbReference>
<gene>
    <name evidence="4" type="ORF">I6N98_01430</name>
</gene>
<keyword evidence="5" id="KW-1185">Reference proteome</keyword>
<dbReference type="PANTHER" id="PTHR42901:SF1">
    <property type="entry name" value="ALCOHOL DEHYDROGENASE"/>
    <property type="match status" value="1"/>
</dbReference>
<organism evidence="4 5">
    <name type="scientific">Spongiibacter nanhainus</name>
    <dbReference type="NCBI Taxonomy" id="2794344"/>
    <lineage>
        <taxon>Bacteria</taxon>
        <taxon>Pseudomonadati</taxon>
        <taxon>Pseudomonadota</taxon>
        <taxon>Gammaproteobacteria</taxon>
        <taxon>Cellvibrionales</taxon>
        <taxon>Spongiibacteraceae</taxon>
        <taxon>Spongiibacter</taxon>
    </lineage>
</organism>
<dbReference type="Pfam" id="PF00106">
    <property type="entry name" value="adh_short"/>
    <property type="match status" value="1"/>
</dbReference>
<dbReference type="GO" id="GO:0016491">
    <property type="term" value="F:oxidoreductase activity"/>
    <property type="evidence" value="ECO:0007669"/>
    <property type="project" value="UniProtKB-KW"/>
</dbReference>
<dbReference type="EMBL" id="CP066167">
    <property type="protein sequence ID" value="QQD18566.1"/>
    <property type="molecule type" value="Genomic_DNA"/>
</dbReference>
<evidence type="ECO:0000256" key="2">
    <source>
        <dbReference type="ARBA" id="ARBA00023002"/>
    </source>
</evidence>
<dbReference type="PRINTS" id="PR00081">
    <property type="entry name" value="GDHRDH"/>
</dbReference>
<evidence type="ECO:0000256" key="1">
    <source>
        <dbReference type="ARBA" id="ARBA00006484"/>
    </source>
</evidence>
<evidence type="ECO:0000256" key="3">
    <source>
        <dbReference type="RuleBase" id="RU000363"/>
    </source>
</evidence>
<dbReference type="GO" id="GO:0005829">
    <property type="term" value="C:cytosol"/>
    <property type="evidence" value="ECO:0007669"/>
    <property type="project" value="TreeGrafter"/>
</dbReference>
<dbReference type="InterPro" id="IPR002347">
    <property type="entry name" value="SDR_fam"/>
</dbReference>
<accession>A0A7T4R186</accession>
<dbReference type="AlphaFoldDB" id="A0A7T4R186"/>
<name>A0A7T4R186_9GAMM</name>
<comment type="similarity">
    <text evidence="1 3">Belongs to the short-chain dehydrogenases/reductases (SDR) family.</text>
</comment>
<dbReference type="CDD" id="cd05233">
    <property type="entry name" value="SDR_c"/>
    <property type="match status" value="1"/>
</dbReference>
<dbReference type="Proteomes" id="UP000596063">
    <property type="component" value="Chromosome"/>
</dbReference>
<dbReference type="PANTHER" id="PTHR42901">
    <property type="entry name" value="ALCOHOL DEHYDROGENASE"/>
    <property type="match status" value="1"/>
</dbReference>
<dbReference type="PRINTS" id="PR00080">
    <property type="entry name" value="SDRFAMILY"/>
</dbReference>
<evidence type="ECO:0000313" key="4">
    <source>
        <dbReference type="EMBL" id="QQD18566.1"/>
    </source>
</evidence>
<dbReference type="RefSeq" id="WP_198570057.1">
    <property type="nucleotide sequence ID" value="NZ_CP066167.1"/>
</dbReference>
<dbReference type="Gene3D" id="3.40.50.720">
    <property type="entry name" value="NAD(P)-binding Rossmann-like Domain"/>
    <property type="match status" value="1"/>
</dbReference>
<evidence type="ECO:0000313" key="5">
    <source>
        <dbReference type="Proteomes" id="UP000596063"/>
    </source>
</evidence>
<protein>
    <submittedName>
        <fullName evidence="4">SDR family NAD(P)-dependent oxidoreductase</fullName>
    </submittedName>
</protein>
<dbReference type="SUPFAM" id="SSF51735">
    <property type="entry name" value="NAD(P)-binding Rossmann-fold domains"/>
    <property type="match status" value="1"/>
</dbReference>
<proteinExistence type="inferred from homology"/>
<reference evidence="4 5" key="1">
    <citation type="submission" date="2020-12" db="EMBL/GenBank/DDBJ databases">
        <authorList>
            <person name="Shan Y."/>
        </authorList>
    </citation>
    <scope>NUCLEOTIDE SEQUENCE [LARGE SCALE GENOMIC DNA]</scope>
    <source>
        <strain evidence="5">csc3.9</strain>
    </source>
</reference>